<feature type="transmembrane region" description="Helical" evidence="13">
    <location>
        <begin position="732"/>
        <end position="758"/>
    </location>
</feature>
<dbReference type="Gene3D" id="1.10.510.10">
    <property type="entry name" value="Transferase(Phosphotransferase) domain 1"/>
    <property type="match status" value="2"/>
</dbReference>
<evidence type="ECO:0000256" key="14">
    <source>
        <dbReference type="SAM" id="SignalP"/>
    </source>
</evidence>
<feature type="binding site" evidence="11">
    <location>
        <position position="1386"/>
    </location>
    <ligand>
        <name>ATP</name>
        <dbReference type="ChEBI" id="CHEBI:30616"/>
    </ligand>
</feature>
<dbReference type="InterPro" id="IPR001054">
    <property type="entry name" value="A/G_cyclase"/>
</dbReference>
<dbReference type="Proteomes" id="UP000011083">
    <property type="component" value="Unassembled WGS sequence"/>
</dbReference>
<comment type="similarity">
    <text evidence="2">Belongs to the protein kinase superfamily. TKL Ser/Thr protein kinase family.</text>
</comment>
<dbReference type="InterPro" id="IPR024370">
    <property type="entry name" value="PBP_domain"/>
</dbReference>
<dbReference type="OrthoDB" id="4062651at2759"/>
<proteinExistence type="inferred from homology"/>
<keyword evidence="13" id="KW-1133">Transmembrane helix</keyword>
<dbReference type="PROSITE" id="PS00108">
    <property type="entry name" value="PROTEIN_KINASE_ST"/>
    <property type="match status" value="2"/>
</dbReference>
<dbReference type="GO" id="GO:0005524">
    <property type="term" value="F:ATP binding"/>
    <property type="evidence" value="ECO:0007669"/>
    <property type="project" value="UniProtKB-UniRule"/>
</dbReference>
<dbReference type="Gene3D" id="3.30.70.1230">
    <property type="entry name" value="Nucleotide cyclase"/>
    <property type="match status" value="1"/>
</dbReference>
<gene>
    <name evidence="16" type="ORF">ACA1_117180</name>
</gene>
<evidence type="ECO:0000256" key="2">
    <source>
        <dbReference type="ARBA" id="ARBA00005843"/>
    </source>
</evidence>
<dbReference type="SUPFAM" id="SSF56112">
    <property type="entry name" value="Protein kinase-like (PK-like)"/>
    <property type="match status" value="2"/>
</dbReference>
<dbReference type="VEuPathDB" id="AmoebaDB:ACA1_117180"/>
<feature type="signal peptide" evidence="14">
    <location>
        <begin position="1"/>
        <end position="25"/>
    </location>
</feature>
<evidence type="ECO:0000256" key="4">
    <source>
        <dbReference type="ARBA" id="ARBA00022527"/>
    </source>
</evidence>
<dbReference type="STRING" id="1257118.L8H4Z4"/>
<dbReference type="InterPro" id="IPR011009">
    <property type="entry name" value="Kinase-like_dom_sf"/>
</dbReference>
<evidence type="ECO:0000256" key="5">
    <source>
        <dbReference type="ARBA" id="ARBA00022679"/>
    </source>
</evidence>
<evidence type="ECO:0000313" key="17">
    <source>
        <dbReference type="Proteomes" id="UP000011083"/>
    </source>
</evidence>
<accession>L8H4Z4</accession>
<dbReference type="InterPro" id="IPR008271">
    <property type="entry name" value="Ser/Thr_kinase_AS"/>
</dbReference>
<evidence type="ECO:0000256" key="6">
    <source>
        <dbReference type="ARBA" id="ARBA00022741"/>
    </source>
</evidence>
<dbReference type="InterPro" id="IPR029787">
    <property type="entry name" value="Nucleotide_cyclase"/>
</dbReference>
<dbReference type="RefSeq" id="XP_004342355.1">
    <property type="nucleotide sequence ID" value="XM_004342306.1"/>
</dbReference>
<dbReference type="SUPFAM" id="SSF53850">
    <property type="entry name" value="Periplasmic binding protein-like II"/>
    <property type="match status" value="2"/>
</dbReference>
<name>L8H4Z4_ACACF</name>
<evidence type="ECO:0000256" key="9">
    <source>
        <dbReference type="ARBA" id="ARBA00047899"/>
    </source>
</evidence>
<dbReference type="PANTHER" id="PTHR44329:SF298">
    <property type="entry name" value="MIXED LINEAGE KINASE DOMAIN-LIKE PROTEIN"/>
    <property type="match status" value="1"/>
</dbReference>
<feature type="binding site" evidence="11">
    <location>
        <position position="803"/>
    </location>
    <ligand>
        <name>ATP</name>
        <dbReference type="ChEBI" id="CHEBI:30616"/>
    </ligand>
</feature>
<dbReference type="Pfam" id="PF00211">
    <property type="entry name" value="Guanylate_cyc"/>
    <property type="match status" value="1"/>
</dbReference>
<evidence type="ECO:0000256" key="1">
    <source>
        <dbReference type="ARBA" id="ARBA00004167"/>
    </source>
</evidence>
<evidence type="ECO:0000256" key="3">
    <source>
        <dbReference type="ARBA" id="ARBA00012513"/>
    </source>
</evidence>
<dbReference type="GeneID" id="14921092"/>
<dbReference type="InterPro" id="IPR001245">
    <property type="entry name" value="Ser-Thr/Tyr_kinase_cat_dom"/>
</dbReference>
<feature type="chain" id="PRO_5003990737" description="non-specific serine/threonine protein kinase" evidence="14">
    <location>
        <begin position="26"/>
        <end position="1621"/>
    </location>
</feature>
<dbReference type="GO" id="GO:0004674">
    <property type="term" value="F:protein serine/threonine kinase activity"/>
    <property type="evidence" value="ECO:0007669"/>
    <property type="project" value="UniProtKB-KW"/>
</dbReference>
<dbReference type="FunFam" id="3.30.200.20:FF:000060">
    <property type="entry name" value="Serine/threonine-protein kinase isoform 1"/>
    <property type="match status" value="1"/>
</dbReference>
<dbReference type="SMART" id="SM00044">
    <property type="entry name" value="CYCc"/>
    <property type="match status" value="1"/>
</dbReference>
<dbReference type="Gene3D" id="3.30.200.20">
    <property type="entry name" value="Phosphorylase Kinase, domain 1"/>
    <property type="match status" value="2"/>
</dbReference>
<dbReference type="PRINTS" id="PR00109">
    <property type="entry name" value="TYRKINASE"/>
</dbReference>
<dbReference type="CDD" id="cd13999">
    <property type="entry name" value="STKc_MAP3K-like"/>
    <property type="match status" value="2"/>
</dbReference>
<evidence type="ECO:0000259" key="15">
    <source>
        <dbReference type="PROSITE" id="PS50011"/>
    </source>
</evidence>
<dbReference type="InterPro" id="IPR017441">
    <property type="entry name" value="Protein_kinase_ATP_BS"/>
</dbReference>
<keyword evidence="7 16" id="KW-0418">Kinase</keyword>
<comment type="catalytic activity">
    <reaction evidence="9">
        <text>L-threonyl-[protein] + ATP = O-phospho-L-threonyl-[protein] + ADP + H(+)</text>
        <dbReference type="Rhea" id="RHEA:46608"/>
        <dbReference type="Rhea" id="RHEA-COMP:11060"/>
        <dbReference type="Rhea" id="RHEA-COMP:11605"/>
        <dbReference type="ChEBI" id="CHEBI:15378"/>
        <dbReference type="ChEBI" id="CHEBI:30013"/>
        <dbReference type="ChEBI" id="CHEBI:30616"/>
        <dbReference type="ChEBI" id="CHEBI:61977"/>
        <dbReference type="ChEBI" id="CHEBI:456216"/>
        <dbReference type="EC" id="2.7.11.1"/>
    </reaction>
</comment>
<dbReference type="InterPro" id="IPR000719">
    <property type="entry name" value="Prot_kinase_dom"/>
</dbReference>
<feature type="domain" description="Protein kinase" evidence="15">
    <location>
        <begin position="776"/>
        <end position="1035"/>
    </location>
</feature>
<keyword evidence="4" id="KW-0723">Serine/threonine-protein kinase</keyword>
<keyword evidence="14" id="KW-0732">Signal</keyword>
<evidence type="ECO:0000313" key="16">
    <source>
        <dbReference type="EMBL" id="ELR20245.1"/>
    </source>
</evidence>
<dbReference type="PROSITE" id="PS00107">
    <property type="entry name" value="PROTEIN_KINASE_ATP"/>
    <property type="match status" value="2"/>
</dbReference>
<feature type="domain" description="Protein kinase" evidence="15">
    <location>
        <begin position="1359"/>
        <end position="1612"/>
    </location>
</feature>
<evidence type="ECO:0000256" key="12">
    <source>
        <dbReference type="SAM" id="MobiDB-lite"/>
    </source>
</evidence>
<dbReference type="GO" id="GO:0016020">
    <property type="term" value="C:membrane"/>
    <property type="evidence" value="ECO:0007669"/>
    <property type="project" value="UniProtKB-SubCell"/>
</dbReference>
<dbReference type="FunFam" id="3.30.200.20:FF:000034">
    <property type="entry name" value="Kinase suppressor of Ras 1"/>
    <property type="match status" value="1"/>
</dbReference>
<dbReference type="GO" id="GO:0009190">
    <property type="term" value="P:cyclic nucleotide biosynthetic process"/>
    <property type="evidence" value="ECO:0007669"/>
    <property type="project" value="InterPro"/>
</dbReference>
<dbReference type="PROSITE" id="PS50011">
    <property type="entry name" value="PROTEIN_KINASE_DOM"/>
    <property type="match status" value="2"/>
</dbReference>
<evidence type="ECO:0000256" key="7">
    <source>
        <dbReference type="ARBA" id="ARBA00022777"/>
    </source>
</evidence>
<dbReference type="EMBL" id="KB007926">
    <property type="protein sequence ID" value="ELR20245.1"/>
    <property type="molecule type" value="Genomic_DNA"/>
</dbReference>
<comment type="subcellular location">
    <subcellularLocation>
        <location evidence="1">Membrane</location>
        <topology evidence="1">Single-pass membrane protein</topology>
    </subcellularLocation>
</comment>
<keyword evidence="13" id="KW-0472">Membrane</keyword>
<sequence>MLPNVRWSGAVLAFWCLLLLPDANGQLIRGAGGEVGLPAYSQWGTGYKYVSDQLVYTYTVYFNATEAIAAYDRGELDFLGVDQPLDLSSDYVQLPLMAGGIALAYHHSSLAPDSPPLNFTREALARIWLGQVTSWSDVAIAGVFARGLASFIAGFDPVLAAELEANATLAYLPAVLSGSATAMASTTTAMQYVTDNDNTLAYYIYDTTAASPPPRAQLINRAGKAVALTQASVQAALDDFSPSSTDSDELERYILDGPGRDSYPLSVLALVVLKKSYTAVACDGASLYMGELVWGITNSLILDDTEQLGYTPLTAAYRIRVLNQLATLKCNGQRLMKSSLLTGTGPRAPFFASYGLFYGQTVAGLTSQYFVGGDEDQLTLGNVDYVGSVNAAGSSAPINYPNLQYLPVAAFAITLMYNLPELRNAEPLVLDLPTVAQVYLGQITTWNHPAIQQRNPGVTLPSNPIRIVLDSSSSYTYPFTLALSRADQNFSKAVGVGSNVSFPVSNPLMALTSVPYRSPKLTSSAAYDDADVVAAVAVTQYTMAFAPHFAYAAYGATTGVSQLYPLTNGFANVTEATLINRADTPVRPTLEAVQSAEAQAQLDRYLTADLSWAPGDGSWPITTYFYLLLTSVNDADCERATNLVDLAWWMLTAAQAENLNNLNIGVRTKVTDAIVSVTCKGAHVSSLYNCVKDGVICSNEGNCSDGECRCNPTRTGQYCQQNVSSSDLSDGAIAGIVVGVVVPCLLLIILAVVAVVILMSCRKKKTEDWIIDPSELELGEALGSGGFGEVRKAVWRGTEVAVKTMSSSYSNELKNAFIEEVSVMTALRHPNVVLFMAAATKPPAMCIVMELMTLGSLRDVLSNELIPDIPSQLRVKMLRHAAKGMYFLHSSGIAHRDLKSLNLLLDAKWNVKVSDFGLTRFKEQIKKSHPQELMAGGSIHWTAPEVLNEAGDIDYEAADVYSFGMILWEVQTRLDLYSGMSPAAVAVAVLRDNLRPAMPEDVAPEYSALMTESWDSDASIRPKFLEIMTRLESMVDNNSSTAYTGVSSWTSSSTAHPSGGGSLTSGSSHSSDAVDRAGAVVGLRPPTGEMAIVFTDIVRALALWEFNADAMKDATLAHNDLLRSSLAEFDGYEVSSSREGNYGEGSMCLAFQDPEKAARWCMHVQNELLYVEWPQALLSHPAAAEDWGDVDDRLIFKGPRVRMGVHVGEPKRLTDAVTRRVEFVGPPVNTAARLTTLAHGGQILLSESAWERLKQADWLKERNRCACLGKFELTDSLPGTGARLYELRAPGLEGRFFGGVARRDRVLDPDDAEDDCEPLSSASSSEDELHAEVGEGMNQEDSFLASANLCRWIIDYKEIQMGKQVGMGSYGLVYRGRWKGIDVAVKRFIKQKLTERRLLEFRAEMAFLAELSHPNVVLFIGACVKKPNLCIVTEFVQLGSLRDLLTDRSVKLPWGQRIAMLRSAAMGVNYLHSLEAAVIHRDLKSSNLLVDENLNVKVADFGFARLKEENATMTRCGTPCWTAPEIIRGERYSEKADVYSFGVVMWEMLTRRQPFAGRNFMGVSLDVLEGKRPQVPADCPETFGKLMVRCWHAKPQKRPTMLAVIEALSQLVGDGSLSPTP</sequence>
<keyword evidence="13" id="KW-0812">Transmembrane</keyword>
<keyword evidence="8 11" id="KW-0067">ATP-binding</keyword>
<evidence type="ECO:0000256" key="13">
    <source>
        <dbReference type="SAM" id="Phobius"/>
    </source>
</evidence>
<dbReference type="Pfam" id="PF12849">
    <property type="entry name" value="PBP_like_2"/>
    <property type="match status" value="1"/>
</dbReference>
<feature type="region of interest" description="Disordered" evidence="12">
    <location>
        <begin position="1309"/>
        <end position="1332"/>
    </location>
</feature>
<reference evidence="16 17" key="1">
    <citation type="journal article" date="2013" name="Genome Biol.">
        <title>Genome of Acanthamoeba castellanii highlights extensive lateral gene transfer and early evolution of tyrosine kinase signaling.</title>
        <authorList>
            <person name="Clarke M."/>
            <person name="Lohan A.J."/>
            <person name="Liu B."/>
            <person name="Lagkouvardos I."/>
            <person name="Roy S."/>
            <person name="Zafar N."/>
            <person name="Bertelli C."/>
            <person name="Schilde C."/>
            <person name="Kianianmomeni A."/>
            <person name="Burglin T.R."/>
            <person name="Frech C."/>
            <person name="Turcotte B."/>
            <person name="Kopec K.O."/>
            <person name="Synnott J.M."/>
            <person name="Choo C."/>
            <person name="Paponov I."/>
            <person name="Finkler A."/>
            <person name="Soon Heng Tan C."/>
            <person name="Hutchins A.P."/>
            <person name="Weinmeier T."/>
            <person name="Rattei T."/>
            <person name="Chu J.S."/>
            <person name="Gimenez G."/>
            <person name="Irimia M."/>
            <person name="Rigden D.J."/>
            <person name="Fitzpatrick D.A."/>
            <person name="Lorenzo-Morales J."/>
            <person name="Bateman A."/>
            <person name="Chiu C.H."/>
            <person name="Tang P."/>
            <person name="Hegemann P."/>
            <person name="Fromm H."/>
            <person name="Raoult D."/>
            <person name="Greub G."/>
            <person name="Miranda-Saavedra D."/>
            <person name="Chen N."/>
            <person name="Nash P."/>
            <person name="Ginger M.L."/>
            <person name="Horn M."/>
            <person name="Schaap P."/>
            <person name="Caler L."/>
            <person name="Loftus B."/>
        </authorList>
    </citation>
    <scope>NUCLEOTIDE SEQUENCE [LARGE SCALE GENOMIC DNA]</scope>
    <source>
        <strain evidence="16 17">Neff</strain>
    </source>
</reference>
<dbReference type="Gene3D" id="3.40.190.10">
    <property type="entry name" value="Periplasmic binding protein-like II"/>
    <property type="match status" value="4"/>
</dbReference>
<evidence type="ECO:0000256" key="10">
    <source>
        <dbReference type="ARBA" id="ARBA00048679"/>
    </source>
</evidence>
<keyword evidence="5" id="KW-0808">Transferase</keyword>
<evidence type="ECO:0000256" key="8">
    <source>
        <dbReference type="ARBA" id="ARBA00022840"/>
    </source>
</evidence>
<evidence type="ECO:0000256" key="11">
    <source>
        <dbReference type="PROSITE-ProRule" id="PRU10141"/>
    </source>
</evidence>
<dbReference type="Pfam" id="PF07714">
    <property type="entry name" value="PK_Tyr_Ser-Thr"/>
    <property type="match status" value="2"/>
</dbReference>
<protein>
    <recommendedName>
        <fullName evidence="3">non-specific serine/threonine protein kinase</fullName>
        <ecNumber evidence="3">2.7.11.1</ecNumber>
    </recommendedName>
</protein>
<dbReference type="SUPFAM" id="SSF55073">
    <property type="entry name" value="Nucleotide cyclase"/>
    <property type="match status" value="1"/>
</dbReference>
<dbReference type="GO" id="GO:0035556">
    <property type="term" value="P:intracellular signal transduction"/>
    <property type="evidence" value="ECO:0007669"/>
    <property type="project" value="InterPro"/>
</dbReference>
<dbReference type="InterPro" id="IPR051681">
    <property type="entry name" value="Ser/Thr_Kinases-Pseudokinases"/>
</dbReference>
<feature type="region of interest" description="Disordered" evidence="12">
    <location>
        <begin position="1046"/>
        <end position="1070"/>
    </location>
</feature>
<dbReference type="KEGG" id="acan:ACA1_117180"/>
<dbReference type="PANTHER" id="PTHR44329">
    <property type="entry name" value="SERINE/THREONINE-PROTEIN KINASE TNNI3K-RELATED"/>
    <property type="match status" value="1"/>
</dbReference>
<keyword evidence="6 11" id="KW-0547">Nucleotide-binding</keyword>
<comment type="catalytic activity">
    <reaction evidence="10">
        <text>L-seryl-[protein] + ATP = O-phospho-L-seryl-[protein] + ADP + H(+)</text>
        <dbReference type="Rhea" id="RHEA:17989"/>
        <dbReference type="Rhea" id="RHEA-COMP:9863"/>
        <dbReference type="Rhea" id="RHEA-COMP:11604"/>
        <dbReference type="ChEBI" id="CHEBI:15378"/>
        <dbReference type="ChEBI" id="CHEBI:29999"/>
        <dbReference type="ChEBI" id="CHEBI:30616"/>
        <dbReference type="ChEBI" id="CHEBI:83421"/>
        <dbReference type="ChEBI" id="CHEBI:456216"/>
        <dbReference type="EC" id="2.7.11.1"/>
    </reaction>
</comment>
<dbReference type="SMART" id="SM00220">
    <property type="entry name" value="S_TKc"/>
    <property type="match status" value="2"/>
</dbReference>
<dbReference type="EC" id="2.7.11.1" evidence="3"/>
<keyword evidence="17" id="KW-1185">Reference proteome</keyword>
<organism evidence="16 17">
    <name type="scientific">Acanthamoeba castellanii (strain ATCC 30010 / Neff)</name>
    <dbReference type="NCBI Taxonomy" id="1257118"/>
    <lineage>
        <taxon>Eukaryota</taxon>
        <taxon>Amoebozoa</taxon>
        <taxon>Discosea</taxon>
        <taxon>Longamoebia</taxon>
        <taxon>Centramoebida</taxon>
        <taxon>Acanthamoebidae</taxon>
        <taxon>Acanthamoeba</taxon>
    </lineage>
</organism>